<proteinExistence type="predicted"/>
<dbReference type="Proteomes" id="UP001165121">
    <property type="component" value="Unassembled WGS sequence"/>
</dbReference>
<dbReference type="AlphaFoldDB" id="A0A9W7CJ24"/>
<evidence type="ECO:0000256" key="1">
    <source>
        <dbReference type="SAM" id="MobiDB-lite"/>
    </source>
</evidence>
<organism evidence="2 3">
    <name type="scientific">Phytophthora fragariaefolia</name>
    <dbReference type="NCBI Taxonomy" id="1490495"/>
    <lineage>
        <taxon>Eukaryota</taxon>
        <taxon>Sar</taxon>
        <taxon>Stramenopiles</taxon>
        <taxon>Oomycota</taxon>
        <taxon>Peronosporomycetes</taxon>
        <taxon>Peronosporales</taxon>
        <taxon>Peronosporaceae</taxon>
        <taxon>Phytophthora</taxon>
    </lineage>
</organism>
<feature type="region of interest" description="Disordered" evidence="1">
    <location>
        <begin position="68"/>
        <end position="101"/>
    </location>
</feature>
<gene>
    <name evidence="2" type="ORF">Pfra01_000865000</name>
</gene>
<keyword evidence="3" id="KW-1185">Reference proteome</keyword>
<dbReference type="EMBL" id="BSXT01000789">
    <property type="protein sequence ID" value="GMF34081.1"/>
    <property type="molecule type" value="Genomic_DNA"/>
</dbReference>
<evidence type="ECO:0000313" key="3">
    <source>
        <dbReference type="Proteomes" id="UP001165121"/>
    </source>
</evidence>
<accession>A0A9W7CJ24</accession>
<feature type="compositionally biased region" description="Polar residues" evidence="1">
    <location>
        <begin position="83"/>
        <end position="95"/>
    </location>
</feature>
<name>A0A9W7CJ24_9STRA</name>
<protein>
    <submittedName>
        <fullName evidence="2">Unnamed protein product</fullName>
    </submittedName>
</protein>
<comment type="caution">
    <text evidence="2">The sequence shown here is derived from an EMBL/GenBank/DDBJ whole genome shotgun (WGS) entry which is preliminary data.</text>
</comment>
<reference evidence="2" key="1">
    <citation type="submission" date="2023-04" db="EMBL/GenBank/DDBJ databases">
        <title>Phytophthora fragariaefolia NBRC 109709.</title>
        <authorList>
            <person name="Ichikawa N."/>
            <person name="Sato H."/>
            <person name="Tonouchi N."/>
        </authorList>
    </citation>
    <scope>NUCLEOTIDE SEQUENCE</scope>
    <source>
        <strain evidence="2">NBRC 109709</strain>
    </source>
</reference>
<sequence length="283" mass="31874">MLRFLRRVHVLGGLELEGAFLTSKNPPRNTMGEEAKDELEYVGDKPTSLSGNVGVGDIAQGAAKEVNTGLENPENGMEDSEPNESATYTPTQPYETSPKPPGRNYVVTHAWKPLLKAREGRSDWTEFLLYDGGGNGTCLSGSRDPAQAWTHTRLPWMDDYNTKMSGYAPNGIATPLFDCSMLRGASSEIVRDDESYWIDLFFKKRYYKAKKRSTFNPTVRSSPDSLAHSWHSFVRALLNDPEAWFDKLDKLAAAFFNYDIDGPKIEIHQRSIAENRQKWINIT</sequence>
<evidence type="ECO:0000313" key="2">
    <source>
        <dbReference type="EMBL" id="GMF34081.1"/>
    </source>
</evidence>